<proteinExistence type="predicted"/>
<dbReference type="EMBL" id="LC066371">
    <property type="protein sequence ID" value="BAT26017.1"/>
    <property type="molecule type" value="Genomic_DNA"/>
</dbReference>
<organism evidence="2">
    <name type="scientific">Aureimonas altamirensis</name>
    <dbReference type="NCBI Taxonomy" id="370622"/>
    <lineage>
        <taxon>Bacteria</taxon>
        <taxon>Pseudomonadati</taxon>
        <taxon>Pseudomonadota</taxon>
        <taxon>Alphaproteobacteria</taxon>
        <taxon>Hyphomicrobiales</taxon>
        <taxon>Aurantimonadaceae</taxon>
        <taxon>Aureimonas</taxon>
    </lineage>
</organism>
<keyword evidence="1" id="KW-0472">Membrane</keyword>
<feature type="transmembrane region" description="Helical" evidence="1">
    <location>
        <begin position="328"/>
        <end position="346"/>
    </location>
</feature>
<keyword evidence="1" id="KW-1133">Transmembrane helix</keyword>
<feature type="transmembrane region" description="Helical" evidence="1">
    <location>
        <begin position="352"/>
        <end position="376"/>
    </location>
</feature>
<accession>A0A0N7KX60</accession>
<evidence type="ECO:0000256" key="1">
    <source>
        <dbReference type="SAM" id="Phobius"/>
    </source>
</evidence>
<evidence type="ECO:0000313" key="2">
    <source>
        <dbReference type="EMBL" id="BAT26017.1"/>
    </source>
</evidence>
<protein>
    <submittedName>
        <fullName evidence="2">Uncharacterized protein</fullName>
    </submittedName>
</protein>
<dbReference type="AlphaFoldDB" id="A0A0N7KX60"/>
<feature type="transmembrane region" description="Helical" evidence="1">
    <location>
        <begin position="416"/>
        <end position="438"/>
    </location>
</feature>
<sequence length="447" mass="49108">MLSARDLGQRIDELAFRGAFIREGEHSVNISNLAASDARELANLCRSDDMSCSISDEAGTRWGVDDLEEALEPFRIIITKSSTDSLILQVLTEQGFRDLLIDSAVTKRVWWIAGLGAPIRTFERVYLPWGRIAQPFDEIETKNPRYLVREYTEDRIVPSNVGRWILRNPDMDLGVSDRYRNAWAEAATMALASSLPNEIDAESGALRFRGPPRLILEKPSTEDLSVFAAGQGFDELQKAANWVFESERETETRHLLLASEIARSATATRSATAFLLDELKTAVEGARIAYEMHLSSMGAETIKSLAELRKAVTEETGKVTEATRQTSAAVASALAVGLGLLAAKVTTAVSSILTAGLMAVAVVYVLMVIVTGWVFVSLQREARAKWKERLYRFIPGDDYKELVTDPTERSELAFKIACILGGGSVIALAIVVVFLISVPASVPLPRQ</sequence>
<reference evidence="2" key="1">
    <citation type="journal article" date="2015" name="Proc. Natl. Acad. Sci. U.S.A.">
        <title>Bacterial clade with the ribosomal RNA operon on a small plasmid rather than the chromosome.</title>
        <authorList>
            <person name="Anda M."/>
            <person name="Ohtsubo Y."/>
            <person name="Okubo T."/>
            <person name="Sugawara M."/>
            <person name="Nagata Y."/>
            <person name="Tsuda M."/>
            <person name="Minamisawa K."/>
            <person name="Mitsui H."/>
        </authorList>
    </citation>
    <scope>NUCLEOTIDE SEQUENCE</scope>
    <source>
        <strain evidence="2">DSM 21988</strain>
    </source>
</reference>
<name>A0A0N7KX60_9HYPH</name>
<keyword evidence="1" id="KW-0812">Transmembrane</keyword>